<reference evidence="1" key="2">
    <citation type="journal article" date="2015" name="Fish Shellfish Immunol.">
        <title>Early steps in the European eel (Anguilla anguilla)-Vibrio vulnificus interaction in the gills: Role of the RtxA13 toxin.</title>
        <authorList>
            <person name="Callol A."/>
            <person name="Pajuelo D."/>
            <person name="Ebbesson L."/>
            <person name="Teles M."/>
            <person name="MacKenzie S."/>
            <person name="Amaro C."/>
        </authorList>
    </citation>
    <scope>NUCLEOTIDE SEQUENCE</scope>
</reference>
<sequence>MECRKHFSNVRGQHQDIFYLVFSAKWYYSRKLK</sequence>
<proteinExistence type="predicted"/>
<organism evidence="1">
    <name type="scientific">Anguilla anguilla</name>
    <name type="common">European freshwater eel</name>
    <name type="synonym">Muraena anguilla</name>
    <dbReference type="NCBI Taxonomy" id="7936"/>
    <lineage>
        <taxon>Eukaryota</taxon>
        <taxon>Metazoa</taxon>
        <taxon>Chordata</taxon>
        <taxon>Craniata</taxon>
        <taxon>Vertebrata</taxon>
        <taxon>Euteleostomi</taxon>
        <taxon>Actinopterygii</taxon>
        <taxon>Neopterygii</taxon>
        <taxon>Teleostei</taxon>
        <taxon>Anguilliformes</taxon>
        <taxon>Anguillidae</taxon>
        <taxon>Anguilla</taxon>
    </lineage>
</organism>
<accession>A0A0E9QX08</accession>
<reference evidence="1" key="1">
    <citation type="submission" date="2014-11" db="EMBL/GenBank/DDBJ databases">
        <authorList>
            <person name="Amaro Gonzalez C."/>
        </authorList>
    </citation>
    <scope>NUCLEOTIDE SEQUENCE</scope>
</reference>
<dbReference type="AlphaFoldDB" id="A0A0E9QX08"/>
<evidence type="ECO:0000313" key="1">
    <source>
        <dbReference type="EMBL" id="JAH21007.1"/>
    </source>
</evidence>
<name>A0A0E9QX08_ANGAN</name>
<protein>
    <submittedName>
        <fullName evidence="1">Uncharacterized protein</fullName>
    </submittedName>
</protein>
<dbReference type="EMBL" id="GBXM01087570">
    <property type="protein sequence ID" value="JAH21007.1"/>
    <property type="molecule type" value="Transcribed_RNA"/>
</dbReference>